<dbReference type="GO" id="GO:0005737">
    <property type="term" value="C:cytoplasm"/>
    <property type="evidence" value="ECO:0007669"/>
    <property type="project" value="UniProtKB-SubCell"/>
</dbReference>
<dbReference type="AlphaFoldDB" id="A0A0B8NBB9"/>
<gene>
    <name evidence="8" type="primary">gamP</name>
    <name evidence="8" type="ORF">NS506_04217</name>
    <name evidence="9" type="ORF">NSK11_contig00025-0013</name>
</gene>
<reference evidence="8 11" key="3">
    <citation type="submission" date="2016-10" db="EMBL/GenBank/DDBJ databases">
        <title>Genome sequence of Nocardia seriolae strain EM150506, isolated from Anguila japonica.</title>
        <authorList>
            <person name="Han H.-J."/>
        </authorList>
    </citation>
    <scope>NUCLEOTIDE SEQUENCE [LARGE SCALE GENOMIC DNA]</scope>
    <source>
        <strain evidence="8 11">EM150506</strain>
    </source>
</reference>
<evidence type="ECO:0000256" key="5">
    <source>
        <dbReference type="ARBA" id="ARBA00022683"/>
    </source>
</evidence>
<dbReference type="PANTHER" id="PTHR45008:SF1">
    <property type="entry name" value="PTS SYSTEM GLUCOSE-SPECIFIC EIIA COMPONENT"/>
    <property type="match status" value="1"/>
</dbReference>
<dbReference type="SUPFAM" id="SSF51261">
    <property type="entry name" value="Duplicated hybrid motif"/>
    <property type="match status" value="1"/>
</dbReference>
<accession>A0A0B8NBB9</accession>
<evidence type="ECO:0000313" key="8">
    <source>
        <dbReference type="EMBL" id="APA98265.1"/>
    </source>
</evidence>
<evidence type="ECO:0000256" key="3">
    <source>
        <dbReference type="ARBA" id="ARBA00022597"/>
    </source>
</evidence>
<dbReference type="KEGG" id="nsr:NS506_04217"/>
<dbReference type="Proteomes" id="UP000037179">
    <property type="component" value="Unassembled WGS sequence"/>
</dbReference>
<dbReference type="RefSeq" id="WP_033086875.1">
    <property type="nucleotide sequence ID" value="NZ_AP017900.1"/>
</dbReference>
<dbReference type="Gene3D" id="2.70.70.10">
    <property type="entry name" value="Glucose Permease (Domain IIA)"/>
    <property type="match status" value="1"/>
</dbReference>
<keyword evidence="5" id="KW-0598">Phosphotransferase system</keyword>
<dbReference type="PROSITE" id="PS00371">
    <property type="entry name" value="PTS_EIIA_TYPE_1_HIS"/>
    <property type="match status" value="1"/>
</dbReference>
<keyword evidence="2" id="KW-0813">Transport</keyword>
<proteinExistence type="predicted"/>
<evidence type="ECO:0000313" key="10">
    <source>
        <dbReference type="Proteomes" id="UP000037179"/>
    </source>
</evidence>
<dbReference type="EMBL" id="BBYQ01000025">
    <property type="protein sequence ID" value="GAP27931.1"/>
    <property type="molecule type" value="Genomic_DNA"/>
</dbReference>
<protein>
    <submittedName>
        <fullName evidence="9">PTS glucose transporter subunit IIA</fullName>
    </submittedName>
    <submittedName>
        <fullName evidence="8">Protein-N(Pi)-phosphohistidine--sugar phosphotransferase</fullName>
        <ecNumber evidence="8">2.7.1.191</ecNumber>
    </submittedName>
</protein>
<dbReference type="GO" id="GO:0016301">
    <property type="term" value="F:kinase activity"/>
    <property type="evidence" value="ECO:0007669"/>
    <property type="project" value="UniProtKB-KW"/>
</dbReference>
<evidence type="ECO:0000259" key="7">
    <source>
        <dbReference type="PROSITE" id="PS51093"/>
    </source>
</evidence>
<reference evidence="10" key="1">
    <citation type="submission" date="2015-07" db="EMBL/GenBank/DDBJ databases">
        <title>Nocardia seriolae U-1 whole genome shotgun sequence.</title>
        <authorList>
            <person name="Imajoh M."/>
            <person name="Fukumoto Y."/>
            <person name="Sukeda M."/>
            <person name="Yamane J."/>
            <person name="Yamasaki K."/>
            <person name="Shimizu M."/>
            <person name="Ohnishi K."/>
            <person name="Oshima S."/>
        </authorList>
    </citation>
    <scope>NUCLEOTIDE SEQUENCE [LARGE SCALE GENOMIC DNA]</scope>
    <source>
        <strain evidence="10">U-1</strain>
    </source>
</reference>
<evidence type="ECO:0000313" key="11">
    <source>
        <dbReference type="Proteomes" id="UP000180166"/>
    </source>
</evidence>
<dbReference type="InterPro" id="IPR011055">
    <property type="entry name" value="Dup_hybrid_motif"/>
</dbReference>
<dbReference type="EMBL" id="CP017839">
    <property type="protein sequence ID" value="APA98265.1"/>
    <property type="molecule type" value="Genomic_DNA"/>
</dbReference>
<keyword evidence="4 8" id="KW-0808">Transferase</keyword>
<evidence type="ECO:0000256" key="1">
    <source>
        <dbReference type="ARBA" id="ARBA00004496"/>
    </source>
</evidence>
<dbReference type="GO" id="GO:0009401">
    <property type="term" value="P:phosphoenolpyruvate-dependent sugar phosphotransferase system"/>
    <property type="evidence" value="ECO:0007669"/>
    <property type="project" value="UniProtKB-KW"/>
</dbReference>
<dbReference type="EC" id="2.7.1.191" evidence="8"/>
<keyword evidence="3 9" id="KW-0762">Sugar transport</keyword>
<dbReference type="OrthoDB" id="9797715at2"/>
<dbReference type="InterPro" id="IPR001127">
    <property type="entry name" value="PTS_EIIA_1_perm"/>
</dbReference>
<organism evidence="8 11">
    <name type="scientific">Nocardia seriolae</name>
    <dbReference type="NCBI Taxonomy" id="37332"/>
    <lineage>
        <taxon>Bacteria</taxon>
        <taxon>Bacillati</taxon>
        <taxon>Actinomycetota</taxon>
        <taxon>Actinomycetes</taxon>
        <taxon>Mycobacteriales</taxon>
        <taxon>Nocardiaceae</taxon>
        <taxon>Nocardia</taxon>
    </lineage>
</organism>
<keyword evidence="6" id="KW-0418">Kinase</keyword>
<dbReference type="PROSITE" id="PS51093">
    <property type="entry name" value="PTS_EIIA_TYPE_1"/>
    <property type="match status" value="1"/>
</dbReference>
<comment type="subcellular location">
    <subcellularLocation>
        <location evidence="1">Cytoplasm</location>
    </subcellularLocation>
</comment>
<dbReference type="Proteomes" id="UP000180166">
    <property type="component" value="Chromosome"/>
</dbReference>
<name>A0A0B8NBB9_9NOCA</name>
<evidence type="ECO:0000256" key="2">
    <source>
        <dbReference type="ARBA" id="ARBA00022448"/>
    </source>
</evidence>
<reference evidence="9 10" key="2">
    <citation type="journal article" date="2016" name="Genome Announc.">
        <title>Draft Genome Sequence of Erythromycin- and Oxytetracycline-Sensitive Nocardia seriolae Strain U-1 (NBRC 110359).</title>
        <authorList>
            <person name="Imajoh M."/>
            <person name="Sukeda M."/>
            <person name="Shimizu M."/>
            <person name="Yamane J."/>
            <person name="Ohnishi K."/>
            <person name="Oshima S."/>
        </authorList>
    </citation>
    <scope>NUCLEOTIDE SEQUENCE [LARGE SCALE GENOMIC DNA]</scope>
    <source>
        <strain evidence="9 10">U-1</strain>
    </source>
</reference>
<keyword evidence="10" id="KW-1185">Reference proteome</keyword>
<evidence type="ECO:0000313" key="9">
    <source>
        <dbReference type="EMBL" id="GAP27931.1"/>
    </source>
</evidence>
<dbReference type="GeneID" id="93375299"/>
<dbReference type="Pfam" id="PF00358">
    <property type="entry name" value="PTS_EIIA_1"/>
    <property type="match status" value="1"/>
</dbReference>
<evidence type="ECO:0000256" key="4">
    <source>
        <dbReference type="ARBA" id="ARBA00022679"/>
    </source>
</evidence>
<feature type="domain" description="PTS EIIA type-1" evidence="7">
    <location>
        <begin position="21"/>
        <end position="126"/>
    </location>
</feature>
<dbReference type="PANTHER" id="PTHR45008">
    <property type="entry name" value="PTS SYSTEM GLUCOSE-SPECIFIC EIIA COMPONENT"/>
    <property type="match status" value="1"/>
</dbReference>
<sequence length="149" mass="14913">MSTEILAPLDGVAMPMSEVPDPVFSAEMVGAGVAIEPLDTDAATTVVAPVAGSIVKLHPHAAVIVTDEGTGVLLHVGIDTVGKADLFEVKAAEGDRVAAGDPLITFSPNAVRRLGLSAAVPVVVMDSAPGSAQNTVTGPVTTGSVLFSM</sequence>
<evidence type="ECO:0000256" key="6">
    <source>
        <dbReference type="ARBA" id="ARBA00022777"/>
    </source>
</evidence>
<dbReference type="InterPro" id="IPR050890">
    <property type="entry name" value="PTS_EIIA_component"/>
</dbReference>